<dbReference type="Pfam" id="PF02481">
    <property type="entry name" value="DNA_processg_A"/>
    <property type="match status" value="1"/>
</dbReference>
<dbReference type="Pfam" id="PF17782">
    <property type="entry name" value="WHD_DprA"/>
    <property type="match status" value="1"/>
</dbReference>
<name>A0A1T0CJM8_9GAMM</name>
<feature type="domain" description="Smf/DprA SLOG" evidence="2">
    <location>
        <begin position="84"/>
        <end position="298"/>
    </location>
</feature>
<dbReference type="Gene3D" id="3.40.50.450">
    <property type="match status" value="1"/>
</dbReference>
<organism evidence="4 5">
    <name type="scientific">Lwoffella lincolnii</name>
    <dbReference type="NCBI Taxonomy" id="90241"/>
    <lineage>
        <taxon>Bacteria</taxon>
        <taxon>Pseudomonadati</taxon>
        <taxon>Pseudomonadota</taxon>
        <taxon>Gammaproteobacteria</taxon>
        <taxon>Moraxellales</taxon>
        <taxon>Moraxellaceae</taxon>
        <taxon>Lwoffella</taxon>
    </lineage>
</organism>
<evidence type="ECO:0000313" key="4">
    <source>
        <dbReference type="EMBL" id="OOS22540.1"/>
    </source>
</evidence>
<proteinExistence type="inferred from homology"/>
<dbReference type="STRING" id="90241.B0682_01775"/>
<evidence type="ECO:0000259" key="3">
    <source>
        <dbReference type="Pfam" id="PF17782"/>
    </source>
</evidence>
<comment type="similarity">
    <text evidence="1">Belongs to the DprA/Smf family.</text>
</comment>
<dbReference type="EMBL" id="MUYT01000002">
    <property type="protein sequence ID" value="OOS22540.1"/>
    <property type="molecule type" value="Genomic_DNA"/>
</dbReference>
<dbReference type="NCBIfam" id="TIGR00732">
    <property type="entry name" value="dprA"/>
    <property type="match status" value="1"/>
</dbReference>
<dbReference type="Proteomes" id="UP000191094">
    <property type="component" value="Unassembled WGS sequence"/>
</dbReference>
<dbReference type="InterPro" id="IPR003488">
    <property type="entry name" value="DprA"/>
</dbReference>
<evidence type="ECO:0000259" key="2">
    <source>
        <dbReference type="Pfam" id="PF02481"/>
    </source>
</evidence>
<dbReference type="InterPro" id="IPR057666">
    <property type="entry name" value="DrpA_SLOG"/>
</dbReference>
<dbReference type="OrthoDB" id="9785707at2"/>
<dbReference type="RefSeq" id="WP_078306391.1">
    <property type="nucleotide sequence ID" value="NZ_CP147511.1"/>
</dbReference>
<dbReference type="AlphaFoldDB" id="A0A1T0CJM8"/>
<keyword evidence="5" id="KW-1185">Reference proteome</keyword>
<dbReference type="Gene3D" id="1.10.10.10">
    <property type="entry name" value="Winged helix-like DNA-binding domain superfamily/Winged helix DNA-binding domain"/>
    <property type="match status" value="1"/>
</dbReference>
<comment type="caution">
    <text evidence="4">The sequence shown here is derived from an EMBL/GenBank/DDBJ whole genome shotgun (WGS) entry which is preliminary data.</text>
</comment>
<dbReference type="PANTHER" id="PTHR43022:SF1">
    <property type="entry name" value="PROTEIN SMF"/>
    <property type="match status" value="1"/>
</dbReference>
<protein>
    <submittedName>
        <fullName evidence="4">DNA protecting protein DprA</fullName>
    </submittedName>
</protein>
<gene>
    <name evidence="4" type="ORF">B0682_01775</name>
</gene>
<accession>A0A1T0CJM8</accession>
<evidence type="ECO:0000256" key="1">
    <source>
        <dbReference type="ARBA" id="ARBA00006525"/>
    </source>
</evidence>
<sequence length="412" mass="45246">MTVILTHQQQAILSLWQQVNASLTAYHKLLTHFGSARSALDAGGQAWAKIGIHATHVARHQDTDKSQQVLEQIERSVYQGEYQLVFADGKDYPQQLSHLYDPPPLLFVKGNVARLQDAQIAIVGSRKPTPHAQKITFDMAQYLAERGYVITSGLAQGVDKQAHLGALEQSSPEQLGRTVGVMGTGIDVCYPSSHALLFERIVQTGGCLVSELLPSTPASKHTFPRRNRLVAGLSLATIVTEATVQSGSLITARLTSEQGKQVFAIPSHIDNANAEGCHHLIREGATLIYHPEQVIEDVQTQRHIISRISQPNTQPPTYAHQHQTNKPHINQPPENINTDQPSTSTITSATSVSQITVPTHLQAIYAHIDWRGIDLDNLAVKLGKDVQTLLVQLMELELMGLVMTQGGRYLRV</sequence>
<evidence type="ECO:0000313" key="5">
    <source>
        <dbReference type="Proteomes" id="UP000191094"/>
    </source>
</evidence>
<dbReference type="GO" id="GO:0009294">
    <property type="term" value="P:DNA-mediated transformation"/>
    <property type="evidence" value="ECO:0007669"/>
    <property type="project" value="InterPro"/>
</dbReference>
<dbReference type="InterPro" id="IPR036388">
    <property type="entry name" value="WH-like_DNA-bd_sf"/>
</dbReference>
<reference evidence="4 5" key="1">
    <citation type="submission" date="2017-02" db="EMBL/GenBank/DDBJ databases">
        <title>Draft genome sequence of Moraxella lincolnii CCUG 9405T type strain.</title>
        <authorList>
            <person name="Salva-Serra F."/>
            <person name="Engstrom-Jakobsson H."/>
            <person name="Thorell K."/>
            <person name="Jaen-Luchoro D."/>
            <person name="Gonzales-Siles L."/>
            <person name="Karlsson R."/>
            <person name="Yazdan S."/>
            <person name="Boulund F."/>
            <person name="Johnning A."/>
            <person name="Engstrand L."/>
            <person name="Kristiansson E."/>
            <person name="Moore E."/>
        </authorList>
    </citation>
    <scope>NUCLEOTIDE SEQUENCE [LARGE SCALE GENOMIC DNA]</scope>
    <source>
        <strain evidence="4 5">CCUG 9405</strain>
    </source>
</reference>
<feature type="domain" description="DprA winged helix" evidence="3">
    <location>
        <begin position="361"/>
        <end position="407"/>
    </location>
</feature>
<dbReference type="InterPro" id="IPR041614">
    <property type="entry name" value="DprA_WH"/>
</dbReference>
<dbReference type="SUPFAM" id="SSF102405">
    <property type="entry name" value="MCP/YpsA-like"/>
    <property type="match status" value="1"/>
</dbReference>
<dbReference type="PANTHER" id="PTHR43022">
    <property type="entry name" value="PROTEIN SMF"/>
    <property type="match status" value="1"/>
</dbReference>